<evidence type="ECO:0008006" key="4">
    <source>
        <dbReference type="Google" id="ProtNLM"/>
    </source>
</evidence>
<keyword evidence="3" id="KW-1185">Reference proteome</keyword>
<sequence length="72" mass="8489">MLTTRIFTVTRSVKQIFSSKQRTFFFNKKDTELVRVKDTTARDRAVANPQQKKYKEKGVKTDKENINTAKYN</sequence>
<proteinExistence type="predicted"/>
<dbReference type="EMBL" id="BQNB010009148">
    <property type="protein sequence ID" value="GJS59409.1"/>
    <property type="molecule type" value="Genomic_DNA"/>
</dbReference>
<accession>A0ABQ4X2P0</accession>
<reference evidence="2" key="1">
    <citation type="journal article" date="2022" name="Int. J. Mol. Sci.">
        <title>Draft Genome of Tanacetum Coccineum: Genomic Comparison of Closely Related Tanacetum-Family Plants.</title>
        <authorList>
            <person name="Yamashiro T."/>
            <person name="Shiraishi A."/>
            <person name="Nakayama K."/>
            <person name="Satake H."/>
        </authorList>
    </citation>
    <scope>NUCLEOTIDE SEQUENCE</scope>
</reference>
<reference evidence="2" key="2">
    <citation type="submission" date="2022-01" db="EMBL/GenBank/DDBJ databases">
        <authorList>
            <person name="Yamashiro T."/>
            <person name="Shiraishi A."/>
            <person name="Satake H."/>
            <person name="Nakayama K."/>
        </authorList>
    </citation>
    <scope>NUCLEOTIDE SEQUENCE</scope>
</reference>
<evidence type="ECO:0000256" key="1">
    <source>
        <dbReference type="SAM" id="MobiDB-lite"/>
    </source>
</evidence>
<evidence type="ECO:0000313" key="3">
    <source>
        <dbReference type="Proteomes" id="UP001151760"/>
    </source>
</evidence>
<evidence type="ECO:0000313" key="2">
    <source>
        <dbReference type="EMBL" id="GJS59409.1"/>
    </source>
</evidence>
<feature type="compositionally biased region" description="Basic and acidic residues" evidence="1">
    <location>
        <begin position="56"/>
        <end position="65"/>
    </location>
</feature>
<name>A0ABQ4X2P0_9ASTR</name>
<dbReference type="Proteomes" id="UP001151760">
    <property type="component" value="Unassembled WGS sequence"/>
</dbReference>
<protein>
    <recommendedName>
        <fullName evidence="4">Ribosomal protein L33</fullName>
    </recommendedName>
</protein>
<feature type="region of interest" description="Disordered" evidence="1">
    <location>
        <begin position="43"/>
        <end position="72"/>
    </location>
</feature>
<comment type="caution">
    <text evidence="2">The sequence shown here is derived from an EMBL/GenBank/DDBJ whole genome shotgun (WGS) entry which is preliminary data.</text>
</comment>
<organism evidence="2 3">
    <name type="scientific">Tanacetum coccineum</name>
    <dbReference type="NCBI Taxonomy" id="301880"/>
    <lineage>
        <taxon>Eukaryota</taxon>
        <taxon>Viridiplantae</taxon>
        <taxon>Streptophyta</taxon>
        <taxon>Embryophyta</taxon>
        <taxon>Tracheophyta</taxon>
        <taxon>Spermatophyta</taxon>
        <taxon>Magnoliopsida</taxon>
        <taxon>eudicotyledons</taxon>
        <taxon>Gunneridae</taxon>
        <taxon>Pentapetalae</taxon>
        <taxon>asterids</taxon>
        <taxon>campanulids</taxon>
        <taxon>Asterales</taxon>
        <taxon>Asteraceae</taxon>
        <taxon>Asteroideae</taxon>
        <taxon>Anthemideae</taxon>
        <taxon>Anthemidinae</taxon>
        <taxon>Tanacetum</taxon>
    </lineage>
</organism>
<gene>
    <name evidence="2" type="ORF">Tco_0654193</name>
</gene>